<accession>A0A1D1ZYZ2</accession>
<feature type="transmembrane region" description="Helical" evidence="11">
    <location>
        <begin position="501"/>
        <end position="525"/>
    </location>
</feature>
<feature type="transmembrane region" description="Helical" evidence="11">
    <location>
        <begin position="107"/>
        <end position="129"/>
    </location>
</feature>
<evidence type="ECO:0000256" key="7">
    <source>
        <dbReference type="ARBA" id="ARBA00023173"/>
    </source>
</evidence>
<reference evidence="12" key="1">
    <citation type="submission" date="2015-08" db="EMBL/GenBank/DDBJ databases">
        <authorList>
            <person name="Babu N.S."/>
            <person name="Beckwith C.J."/>
            <person name="Beseler K.G."/>
            <person name="Brison A."/>
            <person name="Carone J.V."/>
            <person name="Caskin T.P."/>
            <person name="Diamond M."/>
            <person name="Durham M.E."/>
            <person name="Foxe J.M."/>
            <person name="Go M."/>
            <person name="Henderson B.A."/>
            <person name="Jones I.B."/>
            <person name="McGettigan J.A."/>
            <person name="Micheletti S.J."/>
            <person name="Nasrallah M.E."/>
            <person name="Ortiz D."/>
            <person name="Piller C.R."/>
            <person name="Privatt S.R."/>
            <person name="Schneider S.L."/>
            <person name="Sharp S."/>
            <person name="Smith T.C."/>
            <person name="Stanton J.D."/>
            <person name="Ullery H.E."/>
            <person name="Wilson R.J."/>
            <person name="Serrano M.G."/>
            <person name="Buck G."/>
            <person name="Lee V."/>
            <person name="Wang Y."/>
            <person name="Carvalho R."/>
            <person name="Voegtly L."/>
            <person name="Shi R."/>
            <person name="Duckworth R."/>
            <person name="Johnson A."/>
            <person name="Loviza R."/>
            <person name="Walstead R."/>
            <person name="Shah Z."/>
            <person name="Kiflezghi M."/>
            <person name="Wade K."/>
            <person name="Ball S.L."/>
            <person name="Bradley K.W."/>
            <person name="Asai D.J."/>
            <person name="Bowman C.A."/>
            <person name="Russell D.A."/>
            <person name="Pope W.H."/>
            <person name="Jacobs-Sera D."/>
            <person name="Hendrix R.W."/>
            <person name="Hatfull G.F."/>
        </authorList>
    </citation>
    <scope>NUCLEOTIDE SEQUENCE</scope>
</reference>
<keyword evidence="8" id="KW-0868">Chloride</keyword>
<evidence type="ECO:0000256" key="11">
    <source>
        <dbReference type="SAM" id="Phobius"/>
    </source>
</evidence>
<protein>
    <recommendedName>
        <fullName evidence="13">Chloride channel protein</fullName>
    </recommendedName>
</protein>
<dbReference type="CDD" id="cd00400">
    <property type="entry name" value="Voltage_gated_ClC"/>
    <property type="match status" value="1"/>
</dbReference>
<feature type="compositionally biased region" description="Basic residues" evidence="10">
    <location>
        <begin position="558"/>
        <end position="571"/>
    </location>
</feature>
<keyword evidence="4 11" id="KW-1133">Transmembrane helix</keyword>
<gene>
    <name evidence="12" type="ORF">g.68103</name>
</gene>
<dbReference type="InterPro" id="IPR050368">
    <property type="entry name" value="ClC-type_chloride_channel"/>
</dbReference>
<dbReference type="PRINTS" id="PR00762">
    <property type="entry name" value="CLCHANNEL"/>
</dbReference>
<dbReference type="Pfam" id="PF00654">
    <property type="entry name" value="Voltage_CLC"/>
    <property type="match status" value="1"/>
</dbReference>
<keyword evidence="7" id="KW-0869">Chloride channel</keyword>
<name>A0A1D1ZYZ2_AUXPR</name>
<comment type="subcellular location">
    <subcellularLocation>
        <location evidence="1">Membrane</location>
        <topology evidence="1">Multi-pass membrane protein</topology>
    </subcellularLocation>
</comment>
<keyword evidence="6 11" id="KW-0472">Membrane</keyword>
<organism evidence="12">
    <name type="scientific">Auxenochlorella protothecoides</name>
    <name type="common">Green microalga</name>
    <name type="synonym">Chlorella protothecoides</name>
    <dbReference type="NCBI Taxonomy" id="3075"/>
    <lineage>
        <taxon>Eukaryota</taxon>
        <taxon>Viridiplantae</taxon>
        <taxon>Chlorophyta</taxon>
        <taxon>core chlorophytes</taxon>
        <taxon>Trebouxiophyceae</taxon>
        <taxon>Chlorellales</taxon>
        <taxon>Chlorellaceae</taxon>
        <taxon>Auxenochlorella</taxon>
    </lineage>
</organism>
<evidence type="ECO:0000256" key="9">
    <source>
        <dbReference type="ARBA" id="ARBA00023303"/>
    </source>
</evidence>
<dbReference type="InterPro" id="IPR014743">
    <property type="entry name" value="Cl-channel_core"/>
</dbReference>
<evidence type="ECO:0000313" key="12">
    <source>
        <dbReference type="EMBL" id="JAT72071.1"/>
    </source>
</evidence>
<dbReference type="SUPFAM" id="SSF81340">
    <property type="entry name" value="Clc chloride channel"/>
    <property type="match status" value="1"/>
</dbReference>
<feature type="transmembrane region" description="Helical" evidence="11">
    <location>
        <begin position="149"/>
        <end position="173"/>
    </location>
</feature>
<sequence>MITPTGHHPERPGISMSCRIGKTYCCLQLPSGPCKRCSAIPMALGRRPGASCLRRRDPTGRPSFPPFRASSAERENSRPLAPRYVAGEGEFPSSSNEQHGDEEAPEIQLLLAACGVGLAAGASIVGFNLCIHAVQSLISHEFLGNAEPWILLVLPPALGGVAVGLLGVAVGGYDDPPTPGSKEALPGPQGEPEEQAASVRADVFQAMGRTLARSAGAILTLGSGASLGPEGPSVDIGQAWAKGARLLVPGAGAGGLHALLAAGAGAGVAAGFNAPLSGVLFALESMLQPGQGEQKARPAPSLTLAMVLLAAALAAAVSQAGLGSSPAFRVPAYRLESYAELPLFLALGTLCGLVATSFTYSVGVAEDAFKDLTPGGQGEGDPSGDADGGRQSIGACAWRALMPAVGGLTTGVLSLGHPEILYHGFDNVNAILSVSSRLSAWDLSELVVLKIIATSMSRGSGLQGGLYAPSIFIGAALGSAYGLALQGTLGTLGVPLSAPEAYALVGVAAVLASACGVPLTAALLVFELTRDYLILLPTLGAVGLSFWVGARTEPGVRRAGRARTERRRRERGARGPGAGDPVAALSVVAAAAAGDAAMLAALQRQAQAVQAAEGAAEAGPPALATLDLEALTAAGGSEEHGPPGAVPDVATAAALSSQALTVACAADGGCLLLAAGTPVPEAVAAMRRGGHAVSVVVGPGGEVVGVVSLVTLERLLLAEAATAGGEEAQ</sequence>
<keyword evidence="3 11" id="KW-0812">Transmembrane</keyword>
<dbReference type="InterPro" id="IPR001807">
    <property type="entry name" value="ClC"/>
</dbReference>
<evidence type="ECO:0008006" key="13">
    <source>
        <dbReference type="Google" id="ProtNLM"/>
    </source>
</evidence>
<keyword evidence="9" id="KW-0407">Ion channel</keyword>
<dbReference type="EMBL" id="GDKF01006551">
    <property type="protein sequence ID" value="JAT72071.1"/>
    <property type="molecule type" value="Transcribed_RNA"/>
</dbReference>
<feature type="transmembrane region" description="Helical" evidence="11">
    <location>
        <begin position="466"/>
        <end position="489"/>
    </location>
</feature>
<keyword evidence="5" id="KW-0406">Ion transport</keyword>
<evidence type="ECO:0000256" key="8">
    <source>
        <dbReference type="ARBA" id="ARBA00023214"/>
    </source>
</evidence>
<dbReference type="Gene3D" id="1.10.3080.10">
    <property type="entry name" value="Clc chloride channel"/>
    <property type="match status" value="1"/>
</dbReference>
<dbReference type="SUPFAM" id="SSF54631">
    <property type="entry name" value="CBS-domain pair"/>
    <property type="match status" value="1"/>
</dbReference>
<feature type="transmembrane region" description="Helical" evidence="11">
    <location>
        <begin position="532"/>
        <end position="550"/>
    </location>
</feature>
<dbReference type="GO" id="GO:0005254">
    <property type="term" value="F:chloride channel activity"/>
    <property type="evidence" value="ECO:0007669"/>
    <property type="project" value="UniProtKB-KW"/>
</dbReference>
<dbReference type="GO" id="GO:0034707">
    <property type="term" value="C:chloride channel complex"/>
    <property type="evidence" value="ECO:0007669"/>
    <property type="project" value="UniProtKB-KW"/>
</dbReference>
<evidence type="ECO:0000256" key="2">
    <source>
        <dbReference type="ARBA" id="ARBA00022448"/>
    </source>
</evidence>
<evidence type="ECO:0000256" key="5">
    <source>
        <dbReference type="ARBA" id="ARBA00023065"/>
    </source>
</evidence>
<dbReference type="InterPro" id="IPR046342">
    <property type="entry name" value="CBS_dom_sf"/>
</dbReference>
<feature type="transmembrane region" description="Helical" evidence="11">
    <location>
        <begin position="342"/>
        <end position="362"/>
    </location>
</feature>
<feature type="region of interest" description="Disordered" evidence="10">
    <location>
        <begin position="50"/>
        <end position="79"/>
    </location>
</feature>
<evidence type="ECO:0000256" key="4">
    <source>
        <dbReference type="ARBA" id="ARBA00022989"/>
    </source>
</evidence>
<evidence type="ECO:0000256" key="6">
    <source>
        <dbReference type="ARBA" id="ARBA00023136"/>
    </source>
</evidence>
<feature type="region of interest" description="Disordered" evidence="10">
    <location>
        <begin position="557"/>
        <end position="579"/>
    </location>
</feature>
<evidence type="ECO:0000256" key="1">
    <source>
        <dbReference type="ARBA" id="ARBA00004141"/>
    </source>
</evidence>
<evidence type="ECO:0000256" key="10">
    <source>
        <dbReference type="SAM" id="MobiDB-lite"/>
    </source>
</evidence>
<feature type="transmembrane region" description="Helical" evidence="11">
    <location>
        <begin position="256"/>
        <end position="283"/>
    </location>
</feature>
<dbReference type="PANTHER" id="PTHR43427">
    <property type="entry name" value="CHLORIDE CHANNEL PROTEIN CLC-E"/>
    <property type="match status" value="1"/>
</dbReference>
<keyword evidence="2" id="KW-0813">Transport</keyword>
<dbReference type="AlphaFoldDB" id="A0A1D1ZYZ2"/>
<feature type="transmembrane region" description="Helical" evidence="11">
    <location>
        <begin position="304"/>
        <end position="322"/>
    </location>
</feature>
<proteinExistence type="predicted"/>
<dbReference type="PANTHER" id="PTHR43427:SF6">
    <property type="entry name" value="CHLORIDE CHANNEL PROTEIN CLC-E"/>
    <property type="match status" value="1"/>
</dbReference>
<evidence type="ECO:0000256" key="3">
    <source>
        <dbReference type="ARBA" id="ARBA00022692"/>
    </source>
</evidence>